<dbReference type="EMBL" id="CM003531">
    <property type="protein sequence ID" value="RCV22416.1"/>
    <property type="molecule type" value="Genomic_DNA"/>
</dbReference>
<evidence type="ECO:0000256" key="5">
    <source>
        <dbReference type="ARBA" id="ARBA00023242"/>
    </source>
</evidence>
<evidence type="ECO:0000256" key="2">
    <source>
        <dbReference type="ARBA" id="ARBA00023015"/>
    </source>
</evidence>
<evidence type="ECO:0000259" key="6">
    <source>
        <dbReference type="PROSITE" id="PS50066"/>
    </source>
</evidence>
<dbReference type="GO" id="GO:0003677">
    <property type="term" value="F:DNA binding"/>
    <property type="evidence" value="ECO:0007669"/>
    <property type="project" value="UniProtKB-KW"/>
</dbReference>
<dbReference type="PROSITE" id="PS50066">
    <property type="entry name" value="MADS_BOX_2"/>
    <property type="match status" value="1"/>
</dbReference>
<dbReference type="GO" id="GO:0046983">
    <property type="term" value="F:protein dimerization activity"/>
    <property type="evidence" value="ECO:0007669"/>
    <property type="project" value="InterPro"/>
</dbReference>
<dbReference type="InterPro" id="IPR036879">
    <property type="entry name" value="TF_MADSbox_sf"/>
</dbReference>
<evidence type="ECO:0000256" key="3">
    <source>
        <dbReference type="ARBA" id="ARBA00023125"/>
    </source>
</evidence>
<sequence>MAQSQTSFSERTNTLFFMAKDLSQEFGAHIAVVAFSPTGEPKAYGTPTTDSILRTYLPEILSSLSLACSETAGEVATRVDGMKWEAEEIIFLAKVKRAYLGSSDERRKTEFVGGGCGSSRTDELPVFLRALEVLRTDIQCHLDATESFQKEKMQP</sequence>
<reference evidence="7" key="2">
    <citation type="submission" date="2015-07" db="EMBL/GenBank/DDBJ databases">
        <authorList>
            <person name="Noorani M."/>
        </authorList>
    </citation>
    <scope>NUCLEOTIDE SEQUENCE</scope>
    <source>
        <strain evidence="7">Yugu1</strain>
    </source>
</reference>
<feature type="domain" description="MADS-box" evidence="6">
    <location>
        <begin position="1"/>
        <end position="48"/>
    </location>
</feature>
<keyword evidence="5" id="KW-0539">Nucleus</keyword>
<comment type="subcellular location">
    <subcellularLocation>
        <location evidence="1">Nucleus</location>
    </subcellularLocation>
</comment>
<evidence type="ECO:0000256" key="4">
    <source>
        <dbReference type="ARBA" id="ARBA00023163"/>
    </source>
</evidence>
<reference evidence="7" key="1">
    <citation type="journal article" date="2012" name="Nat. Biotechnol.">
        <title>Reference genome sequence of the model plant Setaria.</title>
        <authorList>
            <person name="Bennetzen J.L."/>
            <person name="Schmutz J."/>
            <person name="Wang H."/>
            <person name="Percifield R."/>
            <person name="Hawkins J."/>
            <person name="Pontaroli A.C."/>
            <person name="Estep M."/>
            <person name="Feng L."/>
            <person name="Vaughn J.N."/>
            <person name="Grimwood J."/>
            <person name="Jenkins J."/>
            <person name="Barry K."/>
            <person name="Lindquist E."/>
            <person name="Hellsten U."/>
            <person name="Deshpande S."/>
            <person name="Wang X."/>
            <person name="Wu X."/>
            <person name="Mitros T."/>
            <person name="Triplett J."/>
            <person name="Yang X."/>
            <person name="Ye C.Y."/>
            <person name="Mauro-Herrera M."/>
            <person name="Wang L."/>
            <person name="Li P."/>
            <person name="Sharma M."/>
            <person name="Sharma R."/>
            <person name="Ronald P.C."/>
            <person name="Panaud O."/>
            <person name="Kellogg E.A."/>
            <person name="Brutnell T.P."/>
            <person name="Doust A.N."/>
            <person name="Tuskan G.A."/>
            <person name="Rokhsar D."/>
            <person name="Devos K.M."/>
        </authorList>
    </citation>
    <scope>NUCLEOTIDE SEQUENCE [LARGE SCALE GENOMIC DNA]</scope>
    <source>
        <strain evidence="7">Yugu1</strain>
    </source>
</reference>
<dbReference type="AlphaFoldDB" id="A0A368QWT1"/>
<dbReference type="SUPFAM" id="SSF55455">
    <property type="entry name" value="SRF-like"/>
    <property type="match status" value="1"/>
</dbReference>
<proteinExistence type="predicted"/>
<dbReference type="Pfam" id="PF00319">
    <property type="entry name" value="SRF-TF"/>
    <property type="match status" value="1"/>
</dbReference>
<dbReference type="InterPro" id="IPR002100">
    <property type="entry name" value="TF_MADSbox"/>
</dbReference>
<gene>
    <name evidence="7" type="ORF">SETIT_4G219100v2</name>
</gene>
<evidence type="ECO:0000313" key="7">
    <source>
        <dbReference type="EMBL" id="RCV22416.1"/>
    </source>
</evidence>
<keyword evidence="2" id="KW-0805">Transcription regulation</keyword>
<name>A0A368QWT1_SETIT</name>
<keyword evidence="4" id="KW-0804">Transcription</keyword>
<accession>A0A368QWT1</accession>
<dbReference type="GO" id="GO:0005634">
    <property type="term" value="C:nucleus"/>
    <property type="evidence" value="ECO:0007669"/>
    <property type="project" value="UniProtKB-SubCell"/>
</dbReference>
<dbReference type="OrthoDB" id="1896642at2759"/>
<keyword evidence="3" id="KW-0238">DNA-binding</keyword>
<evidence type="ECO:0000256" key="1">
    <source>
        <dbReference type="ARBA" id="ARBA00004123"/>
    </source>
</evidence>
<protein>
    <recommendedName>
        <fullName evidence="6">MADS-box domain-containing protein</fullName>
    </recommendedName>
</protein>
<dbReference type="Gene3D" id="3.40.1810.10">
    <property type="entry name" value="Transcription factor, MADS-box"/>
    <property type="match status" value="1"/>
</dbReference>
<organism evidence="7">
    <name type="scientific">Setaria italica</name>
    <name type="common">Foxtail millet</name>
    <name type="synonym">Panicum italicum</name>
    <dbReference type="NCBI Taxonomy" id="4555"/>
    <lineage>
        <taxon>Eukaryota</taxon>
        <taxon>Viridiplantae</taxon>
        <taxon>Streptophyta</taxon>
        <taxon>Embryophyta</taxon>
        <taxon>Tracheophyta</taxon>
        <taxon>Spermatophyta</taxon>
        <taxon>Magnoliopsida</taxon>
        <taxon>Liliopsida</taxon>
        <taxon>Poales</taxon>
        <taxon>Poaceae</taxon>
        <taxon>PACMAD clade</taxon>
        <taxon>Panicoideae</taxon>
        <taxon>Panicodae</taxon>
        <taxon>Paniceae</taxon>
        <taxon>Cenchrinae</taxon>
        <taxon>Setaria</taxon>
    </lineage>
</organism>